<evidence type="ECO:0000256" key="19">
    <source>
        <dbReference type="ARBA" id="ARBA00047847"/>
    </source>
</evidence>
<dbReference type="Proteomes" id="UP001178507">
    <property type="component" value="Unassembled WGS sequence"/>
</dbReference>
<comment type="pathway">
    <text evidence="4">Glycan metabolism; heparan sulfate biosynthesis.</text>
</comment>
<evidence type="ECO:0000256" key="16">
    <source>
        <dbReference type="ARBA" id="ARBA00023157"/>
    </source>
</evidence>
<keyword evidence="12" id="KW-0735">Signal-anchor</keyword>
<evidence type="ECO:0000256" key="17">
    <source>
        <dbReference type="ARBA" id="ARBA00023180"/>
    </source>
</evidence>
<dbReference type="InterPro" id="IPR043538">
    <property type="entry name" value="XYLT"/>
</dbReference>
<evidence type="ECO:0000313" key="20">
    <source>
        <dbReference type="EMBL" id="CAJ1407040.1"/>
    </source>
</evidence>
<keyword evidence="16" id="KW-1015">Disulfide bond</keyword>
<evidence type="ECO:0000256" key="9">
    <source>
        <dbReference type="ARBA" id="ARBA00022692"/>
    </source>
</evidence>
<dbReference type="PANTHER" id="PTHR46025:SF3">
    <property type="entry name" value="XYLOSYLTRANSFERASE OXT"/>
    <property type="match status" value="1"/>
</dbReference>
<evidence type="ECO:0000256" key="18">
    <source>
        <dbReference type="ARBA" id="ARBA00042865"/>
    </source>
</evidence>
<keyword evidence="9" id="KW-0812">Transmembrane</keyword>
<sequence>MSWLLQNVRDWDYFINLNDSDYPIAQLTSLRRFLWLNNGGNFINVGSAYKDCDCGRYLVFECGDELYSIAPGTQYPRRPQLQHASGPNLVAITRDFADYIDGNRNVSGTPVQQVLADLGILQQPDEKFFQTMSLNSPYCPWHVRWGFHIWDRPGLAPDAASPEVAGPELKMLTPPLLSSGFWERLAGVKRQVMAVFFARKFDNNRTEALQDQIDEALEGRTAAFGIAGSWTSWHSEFLGFRWLQAMLLALAGVSEGASHLIAAEVWRAGLDATFFDVQRYRGRIQLPCAGLAITARSCKLSGRVALEELAARPAPAAESGPSLLGALRVGVGWDVASFAFDAVSAPSSATWPAFAAFEIYMKASECRNEASQSRVSEGQSHA</sequence>
<dbReference type="EC" id="2.4.2.26" evidence="6"/>
<evidence type="ECO:0000256" key="4">
    <source>
        <dbReference type="ARBA" id="ARBA00005093"/>
    </source>
</evidence>
<dbReference type="GO" id="GO:0015012">
    <property type="term" value="P:heparan sulfate proteoglycan biosynthetic process"/>
    <property type="evidence" value="ECO:0007669"/>
    <property type="project" value="TreeGrafter"/>
</dbReference>
<proteinExistence type="inferred from homology"/>
<dbReference type="GO" id="GO:0050650">
    <property type="term" value="P:chondroitin sulfate proteoglycan biosynthetic process"/>
    <property type="evidence" value="ECO:0007669"/>
    <property type="project" value="TreeGrafter"/>
</dbReference>
<dbReference type="InterPro" id="IPR003406">
    <property type="entry name" value="Glyco_trans_14"/>
</dbReference>
<gene>
    <name evidence="20" type="ORF">EVOR1521_LOCUS28838</name>
</gene>
<dbReference type="GO" id="GO:0005789">
    <property type="term" value="C:endoplasmic reticulum membrane"/>
    <property type="evidence" value="ECO:0007669"/>
    <property type="project" value="UniProtKB-SubCell"/>
</dbReference>
<evidence type="ECO:0000256" key="13">
    <source>
        <dbReference type="ARBA" id="ARBA00022989"/>
    </source>
</evidence>
<dbReference type="AlphaFoldDB" id="A0AA36JKA1"/>
<dbReference type="GO" id="GO:0030158">
    <property type="term" value="F:protein xylosyltransferase activity"/>
    <property type="evidence" value="ECO:0007669"/>
    <property type="project" value="UniProtKB-EC"/>
</dbReference>
<evidence type="ECO:0000256" key="15">
    <source>
        <dbReference type="ARBA" id="ARBA00023136"/>
    </source>
</evidence>
<name>A0AA36JKA1_9DINO</name>
<dbReference type="GO" id="GO:0000139">
    <property type="term" value="C:Golgi membrane"/>
    <property type="evidence" value="ECO:0007669"/>
    <property type="project" value="UniProtKB-SubCell"/>
</dbReference>
<evidence type="ECO:0000256" key="3">
    <source>
        <dbReference type="ARBA" id="ARBA00004840"/>
    </source>
</evidence>
<dbReference type="Pfam" id="PF02485">
    <property type="entry name" value="Branch"/>
    <property type="match status" value="1"/>
</dbReference>
<evidence type="ECO:0000256" key="8">
    <source>
        <dbReference type="ARBA" id="ARBA00022679"/>
    </source>
</evidence>
<keyword evidence="10" id="KW-0479">Metal-binding</keyword>
<evidence type="ECO:0000256" key="5">
    <source>
        <dbReference type="ARBA" id="ARBA00010195"/>
    </source>
</evidence>
<evidence type="ECO:0000256" key="11">
    <source>
        <dbReference type="ARBA" id="ARBA00022824"/>
    </source>
</evidence>
<evidence type="ECO:0000256" key="12">
    <source>
        <dbReference type="ARBA" id="ARBA00022968"/>
    </source>
</evidence>
<dbReference type="PANTHER" id="PTHR46025">
    <property type="entry name" value="XYLOSYLTRANSFERASE OXT"/>
    <property type="match status" value="1"/>
</dbReference>
<comment type="subcellular location">
    <subcellularLocation>
        <location evidence="2">Endoplasmic reticulum membrane</location>
        <topology evidence="2">Single-pass type II membrane protein</topology>
    </subcellularLocation>
    <subcellularLocation>
        <location evidence="1">Golgi apparatus membrane</location>
        <topology evidence="1">Single-pass type II membrane protein</topology>
    </subcellularLocation>
</comment>
<keyword evidence="15" id="KW-0472">Membrane</keyword>
<comment type="caution">
    <text evidence="20">The sequence shown here is derived from an EMBL/GenBank/DDBJ whole genome shotgun (WGS) entry which is preliminary data.</text>
</comment>
<evidence type="ECO:0000313" key="21">
    <source>
        <dbReference type="Proteomes" id="UP001178507"/>
    </source>
</evidence>
<evidence type="ECO:0000256" key="10">
    <source>
        <dbReference type="ARBA" id="ARBA00022723"/>
    </source>
</evidence>
<keyword evidence="13" id="KW-1133">Transmembrane helix</keyword>
<keyword evidence="7" id="KW-0328">Glycosyltransferase</keyword>
<keyword evidence="8" id="KW-0808">Transferase</keyword>
<comment type="similarity">
    <text evidence="5">Belongs to the glycosyltransferase 14 family. XylT subfamily.</text>
</comment>
<reference evidence="20" key="1">
    <citation type="submission" date="2023-08" db="EMBL/GenBank/DDBJ databases">
        <authorList>
            <person name="Chen Y."/>
            <person name="Shah S."/>
            <person name="Dougan E. K."/>
            <person name="Thang M."/>
            <person name="Chan C."/>
        </authorList>
    </citation>
    <scope>NUCLEOTIDE SEQUENCE</scope>
</reference>
<keyword evidence="11" id="KW-0256">Endoplasmic reticulum</keyword>
<comment type="pathway">
    <text evidence="3">Glycan metabolism; chondroitin sulfate biosynthesis.</text>
</comment>
<evidence type="ECO:0000256" key="2">
    <source>
        <dbReference type="ARBA" id="ARBA00004648"/>
    </source>
</evidence>
<keyword evidence="21" id="KW-1185">Reference proteome</keyword>
<keyword evidence="14" id="KW-0333">Golgi apparatus</keyword>
<comment type="catalytic activity">
    <reaction evidence="19">
        <text>UDP-alpha-D-xylose + L-seryl-[protein] = 3-O-(beta-D-xylosyl)-L-seryl-[protein] + UDP + H(+)</text>
        <dbReference type="Rhea" id="RHEA:50192"/>
        <dbReference type="Rhea" id="RHEA-COMP:9863"/>
        <dbReference type="Rhea" id="RHEA-COMP:12567"/>
        <dbReference type="ChEBI" id="CHEBI:15378"/>
        <dbReference type="ChEBI" id="CHEBI:29999"/>
        <dbReference type="ChEBI" id="CHEBI:57632"/>
        <dbReference type="ChEBI" id="CHEBI:58223"/>
        <dbReference type="ChEBI" id="CHEBI:132085"/>
        <dbReference type="EC" id="2.4.2.26"/>
    </reaction>
</comment>
<dbReference type="EMBL" id="CAUJNA010003655">
    <property type="protein sequence ID" value="CAJ1407040.1"/>
    <property type="molecule type" value="Genomic_DNA"/>
</dbReference>
<organism evidence="20 21">
    <name type="scientific">Effrenium voratum</name>
    <dbReference type="NCBI Taxonomy" id="2562239"/>
    <lineage>
        <taxon>Eukaryota</taxon>
        <taxon>Sar</taxon>
        <taxon>Alveolata</taxon>
        <taxon>Dinophyceae</taxon>
        <taxon>Suessiales</taxon>
        <taxon>Symbiodiniaceae</taxon>
        <taxon>Effrenium</taxon>
    </lineage>
</organism>
<protein>
    <recommendedName>
        <fullName evidence="6">protein xylosyltransferase</fullName>
        <ecNumber evidence="6">2.4.2.26</ecNumber>
    </recommendedName>
    <alternativeName>
        <fullName evidence="18">Peptide O-xylosyltransferase</fullName>
    </alternativeName>
</protein>
<evidence type="ECO:0000256" key="14">
    <source>
        <dbReference type="ARBA" id="ARBA00023034"/>
    </source>
</evidence>
<evidence type="ECO:0000256" key="1">
    <source>
        <dbReference type="ARBA" id="ARBA00004323"/>
    </source>
</evidence>
<evidence type="ECO:0000256" key="7">
    <source>
        <dbReference type="ARBA" id="ARBA00022676"/>
    </source>
</evidence>
<keyword evidence="17" id="KW-0325">Glycoprotein</keyword>
<evidence type="ECO:0000256" key="6">
    <source>
        <dbReference type="ARBA" id="ARBA00011972"/>
    </source>
</evidence>
<dbReference type="GO" id="GO:0046872">
    <property type="term" value="F:metal ion binding"/>
    <property type="evidence" value="ECO:0007669"/>
    <property type="project" value="UniProtKB-KW"/>
</dbReference>
<accession>A0AA36JKA1</accession>